<accession>T1K424</accession>
<evidence type="ECO:0000313" key="2">
    <source>
        <dbReference type="EnsemblMetazoa" id="tetur05g01080.1"/>
    </source>
</evidence>
<keyword evidence="3" id="KW-1185">Reference proteome</keyword>
<sequence>MGTSVTRTKGETTLRIDFPDVEFNSHSNDSNSSNSTNHLREITLKPYSVVKEELNFSETDYPAVPSTFTKISHLRNSSPGSVVDVIGVCVFVTLVHKGACRSVLIQDDSSAEIPGLTQQCCGLILSVAGCATVDINPDLPEAVLLSDWFDSHGSTVSFTSLSRVFLVKYLLLAHYPNHYRTIRLYIPTWRLSLFLVAVSFTRLILSVVVV</sequence>
<dbReference type="Proteomes" id="UP000015104">
    <property type="component" value="Unassembled WGS sequence"/>
</dbReference>
<proteinExistence type="predicted"/>
<reference evidence="2" key="2">
    <citation type="submission" date="2015-06" db="UniProtKB">
        <authorList>
            <consortium name="EnsemblMetazoa"/>
        </authorList>
    </citation>
    <scope>IDENTIFICATION</scope>
</reference>
<dbReference type="EnsemblMetazoa" id="tetur05g01080.1">
    <property type="protein sequence ID" value="tetur05g01080.1"/>
    <property type="gene ID" value="tetur05g01080"/>
</dbReference>
<dbReference type="InterPro" id="IPR012340">
    <property type="entry name" value="NA-bd_OB-fold"/>
</dbReference>
<organism evidence="2 3">
    <name type="scientific">Tetranychus urticae</name>
    <name type="common">Two-spotted spider mite</name>
    <dbReference type="NCBI Taxonomy" id="32264"/>
    <lineage>
        <taxon>Eukaryota</taxon>
        <taxon>Metazoa</taxon>
        <taxon>Ecdysozoa</taxon>
        <taxon>Arthropoda</taxon>
        <taxon>Chelicerata</taxon>
        <taxon>Arachnida</taxon>
        <taxon>Acari</taxon>
        <taxon>Acariformes</taxon>
        <taxon>Trombidiformes</taxon>
        <taxon>Prostigmata</taxon>
        <taxon>Eleutherengona</taxon>
        <taxon>Raphignathae</taxon>
        <taxon>Tetranychoidea</taxon>
        <taxon>Tetranychidae</taxon>
        <taxon>Tetranychus</taxon>
    </lineage>
</organism>
<name>T1K424_TETUR</name>
<protein>
    <submittedName>
        <fullName evidence="2">Uncharacterized protein</fullName>
    </submittedName>
</protein>
<feature type="transmembrane region" description="Helical" evidence="1">
    <location>
        <begin position="189"/>
        <end position="209"/>
    </location>
</feature>
<dbReference type="AlphaFoldDB" id="T1K424"/>
<dbReference type="EMBL" id="CAEY01001563">
    <property type="status" value="NOT_ANNOTATED_CDS"/>
    <property type="molecule type" value="Genomic_DNA"/>
</dbReference>
<dbReference type="HOGENOM" id="CLU_1604828_0_0_1"/>
<keyword evidence="1" id="KW-0812">Transmembrane</keyword>
<keyword evidence="1" id="KW-1133">Transmembrane helix</keyword>
<evidence type="ECO:0000313" key="3">
    <source>
        <dbReference type="Proteomes" id="UP000015104"/>
    </source>
</evidence>
<evidence type="ECO:0000256" key="1">
    <source>
        <dbReference type="SAM" id="Phobius"/>
    </source>
</evidence>
<reference evidence="3" key="1">
    <citation type="submission" date="2011-08" db="EMBL/GenBank/DDBJ databases">
        <authorList>
            <person name="Rombauts S."/>
        </authorList>
    </citation>
    <scope>NUCLEOTIDE SEQUENCE</scope>
    <source>
        <strain evidence="3">London</strain>
    </source>
</reference>
<dbReference type="SUPFAM" id="SSF50249">
    <property type="entry name" value="Nucleic acid-binding proteins"/>
    <property type="match status" value="1"/>
</dbReference>
<keyword evidence="1" id="KW-0472">Membrane</keyword>